<sequence length="175" mass="19726">MIVLKTLKCFIILFSLFILTSSENITIAPIVESFVIQAGLDDARSDILNLEGSLKEMMGNSAELAFTKKVNYQNINQLLMIYSDKAQKISAILSVVRCSTYLDDLEVMQTNFSSTMSLVILERGCPRPPPTVGFGFPYLKNMHDIVPFLVDIRSDNRLLDKWDDIVIFHDNTVGK</sequence>
<evidence type="ECO:0000313" key="2">
    <source>
        <dbReference type="EMBL" id="GFY79461.1"/>
    </source>
</evidence>
<keyword evidence="1" id="KW-0732">Signal</keyword>
<dbReference type="EMBL" id="BMAV01023577">
    <property type="protein sequence ID" value="GFY79461.1"/>
    <property type="molecule type" value="Genomic_DNA"/>
</dbReference>
<reference evidence="2" key="1">
    <citation type="submission" date="2020-08" db="EMBL/GenBank/DDBJ databases">
        <title>Multicomponent nature underlies the extraordinary mechanical properties of spider dragline silk.</title>
        <authorList>
            <person name="Kono N."/>
            <person name="Nakamura H."/>
            <person name="Mori M."/>
            <person name="Yoshida Y."/>
            <person name="Ohtoshi R."/>
            <person name="Malay A.D."/>
            <person name="Moran D.A.P."/>
            <person name="Tomita M."/>
            <person name="Numata K."/>
            <person name="Arakawa K."/>
        </authorList>
    </citation>
    <scope>NUCLEOTIDE SEQUENCE</scope>
</reference>
<dbReference type="AlphaFoldDB" id="A0A8X7CSL8"/>
<comment type="caution">
    <text evidence="2">The sequence shown here is derived from an EMBL/GenBank/DDBJ whole genome shotgun (WGS) entry which is preliminary data.</text>
</comment>
<proteinExistence type="predicted"/>
<evidence type="ECO:0000313" key="3">
    <source>
        <dbReference type="Proteomes" id="UP000886998"/>
    </source>
</evidence>
<gene>
    <name evidence="2" type="primary">NCL1_36454</name>
    <name evidence="2" type="ORF">TNIN_429791</name>
</gene>
<organism evidence="2 3">
    <name type="scientific">Trichonephila inaurata madagascariensis</name>
    <dbReference type="NCBI Taxonomy" id="2747483"/>
    <lineage>
        <taxon>Eukaryota</taxon>
        <taxon>Metazoa</taxon>
        <taxon>Ecdysozoa</taxon>
        <taxon>Arthropoda</taxon>
        <taxon>Chelicerata</taxon>
        <taxon>Arachnida</taxon>
        <taxon>Araneae</taxon>
        <taxon>Araneomorphae</taxon>
        <taxon>Entelegynae</taxon>
        <taxon>Araneoidea</taxon>
        <taxon>Nephilidae</taxon>
        <taxon>Trichonephila</taxon>
        <taxon>Trichonephila inaurata</taxon>
    </lineage>
</organism>
<feature type="signal peptide" evidence="1">
    <location>
        <begin position="1"/>
        <end position="22"/>
    </location>
</feature>
<dbReference type="Proteomes" id="UP000886998">
    <property type="component" value="Unassembled WGS sequence"/>
</dbReference>
<dbReference type="OrthoDB" id="6432160at2759"/>
<evidence type="ECO:0000256" key="1">
    <source>
        <dbReference type="SAM" id="SignalP"/>
    </source>
</evidence>
<accession>A0A8X7CSL8</accession>
<protein>
    <submittedName>
        <fullName evidence="2">Uncharacterized protein</fullName>
    </submittedName>
</protein>
<feature type="chain" id="PRO_5036452302" evidence="1">
    <location>
        <begin position="23"/>
        <end position="175"/>
    </location>
</feature>
<keyword evidence="3" id="KW-1185">Reference proteome</keyword>
<name>A0A8X7CSL8_9ARAC</name>